<evidence type="ECO:0000313" key="3">
    <source>
        <dbReference type="Proteomes" id="UP001634394"/>
    </source>
</evidence>
<accession>A0ABD3XL94</accession>
<dbReference type="Proteomes" id="UP001634394">
    <property type="component" value="Unassembled WGS sequence"/>
</dbReference>
<keyword evidence="1" id="KW-1133">Transmembrane helix</keyword>
<gene>
    <name evidence="2" type="ORF">ACJMK2_025775</name>
</gene>
<feature type="transmembrane region" description="Helical" evidence="1">
    <location>
        <begin position="305"/>
        <end position="324"/>
    </location>
</feature>
<reference evidence="2 3" key="1">
    <citation type="submission" date="2024-11" db="EMBL/GenBank/DDBJ databases">
        <title>Chromosome-level genome assembly of the freshwater bivalve Anodonta woodiana.</title>
        <authorList>
            <person name="Chen X."/>
        </authorList>
    </citation>
    <scope>NUCLEOTIDE SEQUENCE [LARGE SCALE GENOMIC DNA]</scope>
    <source>
        <strain evidence="2">MN2024</strain>
        <tissue evidence="2">Gills</tissue>
    </source>
</reference>
<dbReference type="AlphaFoldDB" id="A0ABD3XL94"/>
<feature type="non-terminal residue" evidence="2">
    <location>
        <position position="358"/>
    </location>
</feature>
<dbReference type="Gene3D" id="2.60.40.10">
    <property type="entry name" value="Immunoglobulins"/>
    <property type="match status" value="1"/>
</dbReference>
<keyword evidence="1" id="KW-0812">Transmembrane</keyword>
<evidence type="ECO:0000256" key="1">
    <source>
        <dbReference type="SAM" id="Phobius"/>
    </source>
</evidence>
<name>A0ABD3XL94_SINWO</name>
<proteinExistence type="predicted"/>
<protein>
    <submittedName>
        <fullName evidence="2">Uncharacterized protein</fullName>
    </submittedName>
</protein>
<evidence type="ECO:0000313" key="2">
    <source>
        <dbReference type="EMBL" id="KAL3885730.1"/>
    </source>
</evidence>
<sequence length="358" mass="41056">MSGTFPNVVHETNLPNLIQKSGKNNILAETFQDWWSYHHIMYSSLIVLFLSVEQALSGSVRKKEKLFTTSTGIIQIKIRENYLKHYVKRWMSFGEGLKWTTETLHTSCCEGQDRILMWNCSLEKNETVLNSLWFFQSTQIAYVSGSGKFDVRDLYKGRLEQIGTMGILLKNVSSVDTGNYSLYLNVGPEPPENMQTIFLKVFESQKYQCKPSITKYSENVLFCSAYSCGGIQLSTEWRISEKYDFVSNESYLKINSSWNDEHVSCCLHIQCQNGNLLDVCASTNIFFVEDKYAPDSKSTDNSMNFTAAVVVLAMTNFLSIVICFRCRNKIHRLCAKRCKDTDKVLEPNNEPETRSMIE</sequence>
<comment type="caution">
    <text evidence="2">The sequence shown here is derived from an EMBL/GenBank/DDBJ whole genome shotgun (WGS) entry which is preliminary data.</text>
</comment>
<organism evidence="2 3">
    <name type="scientific">Sinanodonta woodiana</name>
    <name type="common">Chinese pond mussel</name>
    <name type="synonym">Anodonta woodiana</name>
    <dbReference type="NCBI Taxonomy" id="1069815"/>
    <lineage>
        <taxon>Eukaryota</taxon>
        <taxon>Metazoa</taxon>
        <taxon>Spiralia</taxon>
        <taxon>Lophotrochozoa</taxon>
        <taxon>Mollusca</taxon>
        <taxon>Bivalvia</taxon>
        <taxon>Autobranchia</taxon>
        <taxon>Heteroconchia</taxon>
        <taxon>Palaeoheterodonta</taxon>
        <taxon>Unionida</taxon>
        <taxon>Unionoidea</taxon>
        <taxon>Unionidae</taxon>
        <taxon>Unioninae</taxon>
        <taxon>Sinanodonta</taxon>
    </lineage>
</organism>
<keyword evidence="1" id="KW-0472">Membrane</keyword>
<dbReference type="EMBL" id="JBJQND010000002">
    <property type="protein sequence ID" value="KAL3885730.1"/>
    <property type="molecule type" value="Genomic_DNA"/>
</dbReference>
<keyword evidence="3" id="KW-1185">Reference proteome</keyword>
<dbReference type="InterPro" id="IPR013783">
    <property type="entry name" value="Ig-like_fold"/>
</dbReference>